<name>A0A5B7FBP2_PORTR</name>
<feature type="region of interest" description="Disordered" evidence="1">
    <location>
        <begin position="1"/>
        <end position="36"/>
    </location>
</feature>
<keyword evidence="3" id="KW-1185">Reference proteome</keyword>
<dbReference type="EMBL" id="VSRR010005612">
    <property type="protein sequence ID" value="MPC42915.1"/>
    <property type="molecule type" value="Genomic_DNA"/>
</dbReference>
<feature type="region of interest" description="Disordered" evidence="1">
    <location>
        <begin position="80"/>
        <end position="111"/>
    </location>
</feature>
<gene>
    <name evidence="2" type="ORF">E2C01_036548</name>
</gene>
<proteinExistence type="predicted"/>
<dbReference type="AlphaFoldDB" id="A0A5B7FBP2"/>
<feature type="compositionally biased region" description="Basic and acidic residues" evidence="1">
    <location>
        <begin position="92"/>
        <end position="111"/>
    </location>
</feature>
<feature type="compositionally biased region" description="Basic and acidic residues" evidence="1">
    <location>
        <begin position="15"/>
        <end position="26"/>
    </location>
</feature>
<dbReference type="Proteomes" id="UP000324222">
    <property type="component" value="Unassembled WGS sequence"/>
</dbReference>
<reference evidence="2 3" key="1">
    <citation type="submission" date="2019-05" db="EMBL/GenBank/DDBJ databases">
        <title>Another draft genome of Portunus trituberculatus and its Hox gene families provides insights of decapod evolution.</title>
        <authorList>
            <person name="Jeong J.-H."/>
            <person name="Song I."/>
            <person name="Kim S."/>
            <person name="Choi T."/>
            <person name="Kim D."/>
            <person name="Ryu S."/>
            <person name="Kim W."/>
        </authorList>
    </citation>
    <scope>NUCLEOTIDE SEQUENCE [LARGE SCALE GENOMIC DNA]</scope>
    <source>
        <tissue evidence="2">Muscle</tissue>
    </source>
</reference>
<organism evidence="2 3">
    <name type="scientific">Portunus trituberculatus</name>
    <name type="common">Swimming crab</name>
    <name type="synonym">Neptunus trituberculatus</name>
    <dbReference type="NCBI Taxonomy" id="210409"/>
    <lineage>
        <taxon>Eukaryota</taxon>
        <taxon>Metazoa</taxon>
        <taxon>Ecdysozoa</taxon>
        <taxon>Arthropoda</taxon>
        <taxon>Crustacea</taxon>
        <taxon>Multicrustacea</taxon>
        <taxon>Malacostraca</taxon>
        <taxon>Eumalacostraca</taxon>
        <taxon>Eucarida</taxon>
        <taxon>Decapoda</taxon>
        <taxon>Pleocyemata</taxon>
        <taxon>Brachyura</taxon>
        <taxon>Eubrachyura</taxon>
        <taxon>Portunoidea</taxon>
        <taxon>Portunidae</taxon>
        <taxon>Portuninae</taxon>
        <taxon>Portunus</taxon>
    </lineage>
</organism>
<accession>A0A5B7FBP2</accession>
<protein>
    <submittedName>
        <fullName evidence="2">Uncharacterized protein</fullName>
    </submittedName>
</protein>
<evidence type="ECO:0000313" key="3">
    <source>
        <dbReference type="Proteomes" id="UP000324222"/>
    </source>
</evidence>
<comment type="caution">
    <text evidence="2">The sequence shown here is derived from an EMBL/GenBank/DDBJ whole genome shotgun (WGS) entry which is preliminary data.</text>
</comment>
<evidence type="ECO:0000313" key="2">
    <source>
        <dbReference type="EMBL" id="MPC42915.1"/>
    </source>
</evidence>
<evidence type="ECO:0000256" key="1">
    <source>
        <dbReference type="SAM" id="MobiDB-lite"/>
    </source>
</evidence>
<sequence length="111" mass="11911">MRYGRGEGNNNISKGRGEMGETDIRHSRTGAGEADDRLVKAGRCASTHEGWSICHGRGHPMSRATRPQWHLTLALWGRRGGGEGVVAGEEGEGGRRGRGGECGDGGEERKR</sequence>